<keyword evidence="7" id="KW-0804">Transcription</keyword>
<keyword evidence="4" id="KW-0862">Zinc</keyword>
<evidence type="ECO:0000256" key="1">
    <source>
        <dbReference type="ARBA" id="ARBA00002997"/>
    </source>
</evidence>
<name>A0ABS7WQJ2_9BACT</name>
<keyword evidence="6" id="KW-0238">DNA-binding</keyword>
<dbReference type="CDD" id="cd07153">
    <property type="entry name" value="Fur_like"/>
    <property type="match status" value="1"/>
</dbReference>
<evidence type="ECO:0000256" key="2">
    <source>
        <dbReference type="ARBA" id="ARBA00007957"/>
    </source>
</evidence>
<organism evidence="8 9">
    <name type="scientific">Campylobacter canadensis</name>
    <dbReference type="NCBI Taxonomy" id="449520"/>
    <lineage>
        <taxon>Bacteria</taxon>
        <taxon>Pseudomonadati</taxon>
        <taxon>Campylobacterota</taxon>
        <taxon>Epsilonproteobacteria</taxon>
        <taxon>Campylobacterales</taxon>
        <taxon>Campylobacteraceae</taxon>
        <taxon>Campylobacter</taxon>
    </lineage>
</organism>
<comment type="caution">
    <text evidence="8">The sequence shown here is derived from an EMBL/GenBank/DDBJ whole genome shotgun (WGS) entry which is preliminary data.</text>
</comment>
<evidence type="ECO:0000256" key="5">
    <source>
        <dbReference type="ARBA" id="ARBA00023015"/>
    </source>
</evidence>
<dbReference type="Pfam" id="PF01475">
    <property type="entry name" value="FUR"/>
    <property type="match status" value="1"/>
</dbReference>
<proteinExistence type="inferred from homology"/>
<dbReference type="InterPro" id="IPR036388">
    <property type="entry name" value="WH-like_DNA-bd_sf"/>
</dbReference>
<keyword evidence="9" id="KW-1185">Reference proteome</keyword>
<reference evidence="8 9" key="1">
    <citation type="submission" date="2020-07" db="EMBL/GenBank/DDBJ databases">
        <title>Transfer of Campylobacter canadensis to the novel genus Avispirillum gen. nov., that also includes two novel species recovered from migratory waterfowl: Avispirillum anseris sp. nov. and Avispirillum brantae sp. nov.</title>
        <authorList>
            <person name="Miller W.G."/>
            <person name="Chapman M.H."/>
            <person name="Yee E."/>
            <person name="Inglis G.D."/>
        </authorList>
    </citation>
    <scope>NUCLEOTIDE SEQUENCE [LARGE SCALE GENOMIC DNA]</scope>
    <source>
        <strain evidence="8 9">L283</strain>
    </source>
</reference>
<evidence type="ECO:0000256" key="3">
    <source>
        <dbReference type="ARBA" id="ARBA00022491"/>
    </source>
</evidence>
<dbReference type="Proteomes" id="UP000786183">
    <property type="component" value="Unassembled WGS sequence"/>
</dbReference>
<dbReference type="SUPFAM" id="SSF46785">
    <property type="entry name" value="Winged helix' DNA-binding domain"/>
    <property type="match status" value="1"/>
</dbReference>
<accession>A0ABS7WQJ2</accession>
<dbReference type="InterPro" id="IPR002481">
    <property type="entry name" value="FUR"/>
</dbReference>
<evidence type="ECO:0000313" key="8">
    <source>
        <dbReference type="EMBL" id="MBZ7987046.1"/>
    </source>
</evidence>
<dbReference type="InterPro" id="IPR043135">
    <property type="entry name" value="Fur_C"/>
</dbReference>
<gene>
    <name evidence="8" type="ORF">AVCANL283_02790</name>
</gene>
<evidence type="ECO:0000256" key="4">
    <source>
        <dbReference type="ARBA" id="ARBA00022833"/>
    </source>
</evidence>
<dbReference type="EMBL" id="JACGBB010000004">
    <property type="protein sequence ID" value="MBZ7987046.1"/>
    <property type="molecule type" value="Genomic_DNA"/>
</dbReference>
<keyword evidence="3" id="KW-0678">Repressor</keyword>
<evidence type="ECO:0000313" key="9">
    <source>
        <dbReference type="Proteomes" id="UP000786183"/>
    </source>
</evidence>
<comment type="similarity">
    <text evidence="2">Belongs to the Fur family.</text>
</comment>
<comment type="function">
    <text evidence="1">Acts as a global negative controlling element, employing Fe(2+) as a cofactor to bind the operator of the repressed genes.</text>
</comment>
<dbReference type="Gene3D" id="1.10.10.10">
    <property type="entry name" value="Winged helix-like DNA-binding domain superfamily/Winged helix DNA-binding domain"/>
    <property type="match status" value="1"/>
</dbReference>
<dbReference type="Gene3D" id="3.30.1490.190">
    <property type="match status" value="1"/>
</dbReference>
<evidence type="ECO:0000256" key="7">
    <source>
        <dbReference type="ARBA" id="ARBA00023163"/>
    </source>
</evidence>
<dbReference type="PANTHER" id="PTHR33202">
    <property type="entry name" value="ZINC UPTAKE REGULATION PROTEIN"/>
    <property type="match status" value="1"/>
</dbReference>
<dbReference type="PANTHER" id="PTHR33202:SF7">
    <property type="entry name" value="FERRIC UPTAKE REGULATION PROTEIN"/>
    <property type="match status" value="1"/>
</dbReference>
<keyword evidence="5" id="KW-0805">Transcription regulation</keyword>
<evidence type="ECO:0000256" key="6">
    <source>
        <dbReference type="ARBA" id="ARBA00023125"/>
    </source>
</evidence>
<dbReference type="RefSeq" id="WP_172233278.1">
    <property type="nucleotide sequence ID" value="NZ_CP035946.1"/>
</dbReference>
<dbReference type="InterPro" id="IPR036390">
    <property type="entry name" value="WH_DNA-bd_sf"/>
</dbReference>
<sequence length="135" mass="15812">MDCLELLKEKKLKATPQRLSILNILLKHEHPNIDELYEQIKAKNPTISLATVYKNLNTMIEEGLVIEIAVANKKTRYDIYEYEHIHLICKNCGHIYDLNKEKAFLKEYEQMLAKEVKSKINEIKVVTYLENCSNC</sequence>
<protein>
    <submittedName>
        <fullName evidence="8">Transcriptional repressor</fullName>
    </submittedName>
</protein>